<evidence type="ECO:0000313" key="5">
    <source>
        <dbReference type="Proteomes" id="UP001175271"/>
    </source>
</evidence>
<dbReference type="InterPro" id="IPR008139">
    <property type="entry name" value="SaposinB_dom"/>
</dbReference>
<dbReference type="SUPFAM" id="SSF47862">
    <property type="entry name" value="Saposin"/>
    <property type="match status" value="1"/>
</dbReference>
<evidence type="ECO:0000256" key="1">
    <source>
        <dbReference type="ARBA" id="ARBA00023157"/>
    </source>
</evidence>
<feature type="chain" id="PRO_5041365966" description="Saposin B-type domain-containing protein" evidence="2">
    <location>
        <begin position="18"/>
        <end position="115"/>
    </location>
</feature>
<comment type="caution">
    <text evidence="4">The sequence shown here is derived from an EMBL/GenBank/DDBJ whole genome shotgun (WGS) entry which is preliminary data.</text>
</comment>
<gene>
    <name evidence="4" type="ORF">QR680_006992</name>
</gene>
<accession>A0AA39HX61</accession>
<organism evidence="4 5">
    <name type="scientific">Steinernema hermaphroditum</name>
    <dbReference type="NCBI Taxonomy" id="289476"/>
    <lineage>
        <taxon>Eukaryota</taxon>
        <taxon>Metazoa</taxon>
        <taxon>Ecdysozoa</taxon>
        <taxon>Nematoda</taxon>
        <taxon>Chromadorea</taxon>
        <taxon>Rhabditida</taxon>
        <taxon>Tylenchina</taxon>
        <taxon>Panagrolaimomorpha</taxon>
        <taxon>Strongyloidoidea</taxon>
        <taxon>Steinernematidae</taxon>
        <taxon>Steinernema</taxon>
    </lineage>
</organism>
<dbReference type="Proteomes" id="UP001175271">
    <property type="component" value="Unassembled WGS sequence"/>
</dbReference>
<evidence type="ECO:0000259" key="3">
    <source>
        <dbReference type="PROSITE" id="PS50015"/>
    </source>
</evidence>
<dbReference type="Gene3D" id="1.10.225.10">
    <property type="entry name" value="Saposin-like"/>
    <property type="match status" value="1"/>
</dbReference>
<sequence length="115" mass="13176">MKAQLALICLLVVAVSSQTSHPNGYLKTIECHICYDIVNDTEQWIEKNLSKQKEKIISRCEWFFHLFHAADMSKRFCDQLLDHGFDDILKRLSDPEQAKKDAAAVCGDLHACPRQ</sequence>
<evidence type="ECO:0000256" key="2">
    <source>
        <dbReference type="SAM" id="SignalP"/>
    </source>
</evidence>
<dbReference type="PROSITE" id="PS50015">
    <property type="entry name" value="SAP_B"/>
    <property type="match status" value="1"/>
</dbReference>
<dbReference type="EMBL" id="JAUCMV010000003">
    <property type="protein sequence ID" value="KAK0413785.1"/>
    <property type="molecule type" value="Genomic_DNA"/>
</dbReference>
<protein>
    <recommendedName>
        <fullName evidence="3">Saposin B-type domain-containing protein</fullName>
    </recommendedName>
</protein>
<keyword evidence="5" id="KW-1185">Reference proteome</keyword>
<dbReference type="InterPro" id="IPR011001">
    <property type="entry name" value="Saposin-like"/>
</dbReference>
<dbReference type="AlphaFoldDB" id="A0AA39HX61"/>
<reference evidence="4" key="1">
    <citation type="submission" date="2023-06" db="EMBL/GenBank/DDBJ databases">
        <title>Genomic analysis of the entomopathogenic nematode Steinernema hermaphroditum.</title>
        <authorList>
            <person name="Schwarz E.M."/>
            <person name="Heppert J.K."/>
            <person name="Baniya A."/>
            <person name="Schwartz H.T."/>
            <person name="Tan C.-H."/>
            <person name="Antoshechkin I."/>
            <person name="Sternberg P.W."/>
            <person name="Goodrich-Blair H."/>
            <person name="Dillman A.R."/>
        </authorList>
    </citation>
    <scope>NUCLEOTIDE SEQUENCE</scope>
    <source>
        <strain evidence="4">PS9179</strain>
        <tissue evidence="4">Whole animal</tissue>
    </source>
</reference>
<keyword evidence="2" id="KW-0732">Signal</keyword>
<feature type="domain" description="Saposin B-type" evidence="3">
    <location>
        <begin position="27"/>
        <end position="115"/>
    </location>
</feature>
<feature type="signal peptide" evidence="2">
    <location>
        <begin position="1"/>
        <end position="17"/>
    </location>
</feature>
<proteinExistence type="predicted"/>
<keyword evidence="1" id="KW-1015">Disulfide bond</keyword>
<evidence type="ECO:0000313" key="4">
    <source>
        <dbReference type="EMBL" id="KAK0413785.1"/>
    </source>
</evidence>
<name>A0AA39HX61_9BILA</name>